<dbReference type="InterPro" id="IPR052016">
    <property type="entry name" value="Bact_Sigma-Reg"/>
</dbReference>
<protein>
    <submittedName>
        <fullName evidence="4">SpoIIE family protein phosphatase</fullName>
    </submittedName>
</protein>
<evidence type="ECO:0000313" key="5">
    <source>
        <dbReference type="Proteomes" id="UP000729701"/>
    </source>
</evidence>
<evidence type="ECO:0000313" key="4">
    <source>
        <dbReference type="EMBL" id="MBW4670285.1"/>
    </source>
</evidence>
<keyword evidence="2" id="KW-0472">Membrane</keyword>
<feature type="transmembrane region" description="Helical" evidence="2">
    <location>
        <begin position="21"/>
        <end position="40"/>
    </location>
</feature>
<dbReference type="AlphaFoldDB" id="A0A951QT26"/>
<name>A0A951QT26_9CYAN</name>
<sequence length="667" mass="75592">MKKIFRPAIAVMNRLKYPQKFSLISCVFILPLGLVMYLLISEIQSRNDFAAKEISGNIYLRPVRQLWADITRLKLTSYGTSTQDEIKQIKSQINTKIESLEAVDGKLGQTLLTTDKFNALKQTWQKLQKNQDNSIFEGKNPEDKLIRQQINELIVHVGDKSNLILDPDLDTYYLMDATLLKLPQIQKTLVDIQSLAKRGIRGYQATPTERTELIILLGNLQDYNEELKRNMEVAFSNNPAGNLRPNLTNSLNDFTKQIDLLTKQVELLVGTEVIKDPVIYFLEAEKSLNKSFNLWDKAIQEQDLLLQYRIDGFARKQILISIFVLTILAIVLYLFVGFYLGVIRTVSTLSTASKQMIAGSIIESISLDNRDELGEVVHSFNNIALALVQTNQKISVLNQRLENENTRMGAELEITSKLQRMILPREEELKNIPGLDIAGFMKPASEIGGDYYDVLQQGGRVKIGIGDVTGHGLESGVLMIMVQTAVRTLLESHETDPKKFLSILNRTIYQNVQRMQSDKSLTLCLLDYEDGMLRVSGQHEEMIVIRQGKEVERIDTMDLGFPIGLEEDITDFIAYTDVKLYSGDVVVLYTDGITEAENLGGVQYGLERLTELIKENSRRSAHQIRHAVLSDVRHHIGEQKVFDDITLVVLKQKPTTDLKKEEGIPVF</sequence>
<gene>
    <name evidence="4" type="ORF">KME60_23445</name>
</gene>
<comment type="caution">
    <text evidence="4">The sequence shown here is derived from an EMBL/GenBank/DDBJ whole genome shotgun (WGS) entry which is preliminary data.</text>
</comment>
<reference evidence="4" key="1">
    <citation type="submission" date="2021-05" db="EMBL/GenBank/DDBJ databases">
        <authorList>
            <person name="Pietrasiak N."/>
            <person name="Ward R."/>
            <person name="Stajich J.E."/>
            <person name="Kurbessoian T."/>
        </authorList>
    </citation>
    <scope>NUCLEOTIDE SEQUENCE</scope>
    <source>
        <strain evidence="4">GSE-NOS-MK-12-04C</strain>
    </source>
</reference>
<dbReference type="PROSITE" id="PS50885">
    <property type="entry name" value="HAMP"/>
    <property type="match status" value="1"/>
</dbReference>
<organism evidence="4 5">
    <name type="scientific">Cyanomargarita calcarea GSE-NOS-MK-12-04C</name>
    <dbReference type="NCBI Taxonomy" id="2839659"/>
    <lineage>
        <taxon>Bacteria</taxon>
        <taxon>Bacillati</taxon>
        <taxon>Cyanobacteriota</taxon>
        <taxon>Cyanophyceae</taxon>
        <taxon>Nostocales</taxon>
        <taxon>Cyanomargaritaceae</taxon>
        <taxon>Cyanomargarita</taxon>
    </lineage>
</organism>
<keyword evidence="2" id="KW-1133">Transmembrane helix</keyword>
<dbReference type="InterPro" id="IPR003660">
    <property type="entry name" value="HAMP_dom"/>
</dbReference>
<dbReference type="Gene3D" id="3.60.40.10">
    <property type="entry name" value="PPM-type phosphatase domain"/>
    <property type="match status" value="1"/>
</dbReference>
<dbReference type="Proteomes" id="UP000729701">
    <property type="component" value="Unassembled WGS sequence"/>
</dbReference>
<evidence type="ECO:0000256" key="1">
    <source>
        <dbReference type="ARBA" id="ARBA00022801"/>
    </source>
</evidence>
<accession>A0A951QT26</accession>
<dbReference type="InterPro" id="IPR001932">
    <property type="entry name" value="PPM-type_phosphatase-like_dom"/>
</dbReference>
<dbReference type="CDD" id="cd06225">
    <property type="entry name" value="HAMP"/>
    <property type="match status" value="1"/>
</dbReference>
<dbReference type="EMBL" id="JAHHGZ010000029">
    <property type="protein sequence ID" value="MBW4670285.1"/>
    <property type="molecule type" value="Genomic_DNA"/>
</dbReference>
<keyword evidence="1" id="KW-0378">Hydrolase</keyword>
<dbReference type="GO" id="GO:0016020">
    <property type="term" value="C:membrane"/>
    <property type="evidence" value="ECO:0007669"/>
    <property type="project" value="InterPro"/>
</dbReference>
<evidence type="ECO:0000259" key="3">
    <source>
        <dbReference type="PROSITE" id="PS50885"/>
    </source>
</evidence>
<feature type="transmembrane region" description="Helical" evidence="2">
    <location>
        <begin position="318"/>
        <end position="340"/>
    </location>
</feature>
<dbReference type="Pfam" id="PF07228">
    <property type="entry name" value="SpoIIE"/>
    <property type="match status" value="1"/>
</dbReference>
<keyword evidence="2" id="KW-0812">Transmembrane</keyword>
<dbReference type="GO" id="GO:0016791">
    <property type="term" value="F:phosphatase activity"/>
    <property type="evidence" value="ECO:0007669"/>
    <property type="project" value="TreeGrafter"/>
</dbReference>
<dbReference type="SMART" id="SM00331">
    <property type="entry name" value="PP2C_SIG"/>
    <property type="match status" value="1"/>
</dbReference>
<dbReference type="Gene3D" id="6.10.340.10">
    <property type="match status" value="1"/>
</dbReference>
<dbReference type="InterPro" id="IPR036457">
    <property type="entry name" value="PPM-type-like_dom_sf"/>
</dbReference>
<dbReference type="GO" id="GO:0007165">
    <property type="term" value="P:signal transduction"/>
    <property type="evidence" value="ECO:0007669"/>
    <property type="project" value="InterPro"/>
</dbReference>
<feature type="domain" description="HAMP" evidence="3">
    <location>
        <begin position="340"/>
        <end position="392"/>
    </location>
</feature>
<dbReference type="PANTHER" id="PTHR43156">
    <property type="entry name" value="STAGE II SPORULATION PROTEIN E-RELATED"/>
    <property type="match status" value="1"/>
</dbReference>
<dbReference type="SUPFAM" id="SSF81606">
    <property type="entry name" value="PP2C-like"/>
    <property type="match status" value="1"/>
</dbReference>
<reference evidence="4" key="2">
    <citation type="journal article" date="2022" name="Microbiol. Resour. Announc.">
        <title>Metagenome Sequencing to Explore Phylogenomics of Terrestrial Cyanobacteria.</title>
        <authorList>
            <person name="Ward R.D."/>
            <person name="Stajich J.E."/>
            <person name="Johansen J.R."/>
            <person name="Huntemann M."/>
            <person name="Clum A."/>
            <person name="Foster B."/>
            <person name="Foster B."/>
            <person name="Roux S."/>
            <person name="Palaniappan K."/>
            <person name="Varghese N."/>
            <person name="Mukherjee S."/>
            <person name="Reddy T.B.K."/>
            <person name="Daum C."/>
            <person name="Copeland A."/>
            <person name="Chen I.A."/>
            <person name="Ivanova N.N."/>
            <person name="Kyrpides N.C."/>
            <person name="Shapiro N."/>
            <person name="Eloe-Fadrosh E.A."/>
            <person name="Pietrasiak N."/>
        </authorList>
    </citation>
    <scope>NUCLEOTIDE SEQUENCE</scope>
    <source>
        <strain evidence="4">GSE-NOS-MK-12-04C</strain>
    </source>
</reference>
<evidence type="ECO:0000256" key="2">
    <source>
        <dbReference type="SAM" id="Phobius"/>
    </source>
</evidence>
<dbReference type="PANTHER" id="PTHR43156:SF2">
    <property type="entry name" value="STAGE II SPORULATION PROTEIN E"/>
    <property type="match status" value="1"/>
</dbReference>
<proteinExistence type="predicted"/>